<dbReference type="InterPro" id="IPR011006">
    <property type="entry name" value="CheY-like_superfamily"/>
</dbReference>
<dbReference type="InterPro" id="IPR001789">
    <property type="entry name" value="Sig_transdc_resp-reg_receiver"/>
</dbReference>
<evidence type="ECO:0000259" key="3">
    <source>
        <dbReference type="PROSITE" id="PS50110"/>
    </source>
</evidence>
<proteinExistence type="predicted"/>
<dbReference type="PANTHER" id="PTHR44591:SF3">
    <property type="entry name" value="RESPONSE REGULATORY DOMAIN-CONTAINING PROTEIN"/>
    <property type="match status" value="1"/>
</dbReference>
<dbReference type="Proteomes" id="UP000230859">
    <property type="component" value="Unassembled WGS sequence"/>
</dbReference>
<dbReference type="EMBL" id="PCVY01000076">
    <property type="protein sequence ID" value="PIQ85022.1"/>
    <property type="molecule type" value="Genomic_DNA"/>
</dbReference>
<feature type="modified residue" description="4-aspartylphosphate" evidence="2">
    <location>
        <position position="52"/>
    </location>
</feature>
<dbReference type="SMART" id="SM00448">
    <property type="entry name" value="REC"/>
    <property type="match status" value="1"/>
</dbReference>
<dbReference type="InterPro" id="IPR050595">
    <property type="entry name" value="Bact_response_regulator"/>
</dbReference>
<dbReference type="PANTHER" id="PTHR44591">
    <property type="entry name" value="STRESS RESPONSE REGULATOR PROTEIN 1"/>
    <property type="match status" value="1"/>
</dbReference>
<dbReference type="CDD" id="cd17574">
    <property type="entry name" value="REC_OmpR"/>
    <property type="match status" value="1"/>
</dbReference>
<evidence type="ECO:0000256" key="2">
    <source>
        <dbReference type="PROSITE-ProRule" id="PRU00169"/>
    </source>
</evidence>
<evidence type="ECO:0000256" key="1">
    <source>
        <dbReference type="ARBA" id="ARBA00022553"/>
    </source>
</evidence>
<dbReference type="GO" id="GO:0000160">
    <property type="term" value="P:phosphorelay signal transduction system"/>
    <property type="evidence" value="ECO:0007669"/>
    <property type="project" value="InterPro"/>
</dbReference>
<dbReference type="Gene3D" id="3.40.50.2300">
    <property type="match status" value="1"/>
</dbReference>
<dbReference type="SUPFAM" id="SSF52172">
    <property type="entry name" value="CheY-like"/>
    <property type="match status" value="1"/>
</dbReference>
<sequence length="262" mass="29765">MKKILVVDDELDIAEAVEDLLLQHDYEVITANDGVDAIRQTAIHKPDLILLDVLLPKMTGYEFLKQLQEAGGGFERIPVIVMSKRESMRPFFDSWRIIEFLPKPFNHQDLLNKINETLGSVAAMTFDDVIPMATETLHPSDVKQKKIVVIGIQEFLTERIKLFLGSRHCSVYQTGDMKEAVKLANKHQPNLILCEFGNETETLNAAVIYRNLQENPMTREIRFFVYCPHASAADANETLQGVSILTYQDVHDLTEQLNTLPL</sequence>
<protein>
    <recommendedName>
        <fullName evidence="3">Response regulatory domain-containing protein</fullName>
    </recommendedName>
</protein>
<dbReference type="Pfam" id="PF00072">
    <property type="entry name" value="Response_reg"/>
    <property type="match status" value="1"/>
</dbReference>
<accession>A0A2H0LKT1</accession>
<feature type="domain" description="Response regulatory" evidence="3">
    <location>
        <begin position="3"/>
        <end position="118"/>
    </location>
</feature>
<evidence type="ECO:0000313" key="4">
    <source>
        <dbReference type="EMBL" id="PIQ85022.1"/>
    </source>
</evidence>
<organism evidence="4 5">
    <name type="scientific">Candidatus Abzuiibacterium crystallinum</name>
    <dbReference type="NCBI Taxonomy" id="1974748"/>
    <lineage>
        <taxon>Bacteria</taxon>
        <taxon>Pseudomonadati</taxon>
        <taxon>Candidatus Omnitrophota</taxon>
        <taxon>Candidatus Abzuiibacterium</taxon>
    </lineage>
</organism>
<keyword evidence="1 2" id="KW-0597">Phosphoprotein</keyword>
<evidence type="ECO:0000313" key="5">
    <source>
        <dbReference type="Proteomes" id="UP000230859"/>
    </source>
</evidence>
<dbReference type="PROSITE" id="PS50110">
    <property type="entry name" value="RESPONSE_REGULATORY"/>
    <property type="match status" value="1"/>
</dbReference>
<reference evidence="4 5" key="1">
    <citation type="submission" date="2017-09" db="EMBL/GenBank/DDBJ databases">
        <title>Depth-based differentiation of microbial function through sediment-hosted aquifers and enrichment of novel symbionts in the deep terrestrial subsurface.</title>
        <authorList>
            <person name="Probst A.J."/>
            <person name="Ladd B."/>
            <person name="Jarett J.K."/>
            <person name="Geller-Mcgrath D.E."/>
            <person name="Sieber C.M."/>
            <person name="Emerson J.B."/>
            <person name="Anantharaman K."/>
            <person name="Thomas B.C."/>
            <person name="Malmstrom R."/>
            <person name="Stieglmeier M."/>
            <person name="Klingl A."/>
            <person name="Woyke T."/>
            <person name="Ryan C.M."/>
            <person name="Banfield J.F."/>
        </authorList>
    </citation>
    <scope>NUCLEOTIDE SEQUENCE [LARGE SCALE GENOMIC DNA]</scope>
    <source>
        <strain evidence="4">CG11_big_fil_rev_8_21_14_0_20_45_26</strain>
    </source>
</reference>
<dbReference type="AlphaFoldDB" id="A0A2H0LKT1"/>
<name>A0A2H0LKT1_9BACT</name>
<gene>
    <name evidence="4" type="ORF">COV74_10515</name>
</gene>
<comment type="caution">
    <text evidence="4">The sequence shown here is derived from an EMBL/GenBank/DDBJ whole genome shotgun (WGS) entry which is preliminary data.</text>
</comment>